<dbReference type="EMBL" id="LFQU01000044">
    <property type="protein sequence ID" value="KOO66468.1"/>
    <property type="molecule type" value="Genomic_DNA"/>
</dbReference>
<sequence>MRHENGAYLDFLNLIQATTIIIKRINSFYMKRVLTGVMAAALSVVAMGQSKVYLSENFDNGIPSDFVTIDRDENPVATFCYKNVSINPSWIANVIDVKTNKAAFSFTQGNYNFAQENWLITPQISIDSDSEAYLCWDGKSVYNDYLEDYKVMVSTGNDDTGSFKELFSVNGESYFWKTHTVSLKQFAGQKIYIAFVCTSLNKYILAIDNMYIGELDGYNFDVKNTSSRFSGNVASATISGKVRNIGRTADIKSVACTIGGSVLSEDVNVSDFEPEEGLDYKFDIPITANSVNRYDISLRMADGTEQKVYTDSVISSYFPRTLLLEEITGGWCPNCPDGTLYLNEVKERMGSDVIVVSIHMSPDPLICNEYANGMIRWLSSLPSVIYNRDFDYKNTDMYHTEGYLEKAMLEPTTAMVTATAALDGNKVNMHANVSFAADYDNSSDKYRVGFAIVDKEYTQGNVVQRNSCTLLSSGEYYYLPQEIPGSFVRFHDMPIEGSTIINGVPNSLPAEIKSGGEYGCDYQLTLPDRVYGVDSLCVVTTVFDSRTGVVLNASSTDLVVDVTSAINTVDGNTLNAQIISSDNGDVCIILPEAQPSSVRVVGIDGRVVREASANGSDRLSVNCQGLKGCYIVQVIQNGRKTVKKIIL</sequence>
<proteinExistence type="predicted"/>
<keyword evidence="2" id="KW-1185">Reference proteome</keyword>
<dbReference type="Proteomes" id="UP000036951">
    <property type="component" value="Unassembled WGS sequence"/>
</dbReference>
<dbReference type="InterPro" id="IPR026444">
    <property type="entry name" value="Secre_tail"/>
</dbReference>
<dbReference type="AlphaFoldDB" id="A0A8E1UQS3"/>
<dbReference type="OrthoDB" id="616241at2"/>
<protein>
    <submittedName>
        <fullName evidence="1">Uncharacterized protein</fullName>
    </submittedName>
</protein>
<accession>A0A8E1UQS3</accession>
<evidence type="ECO:0000313" key="1">
    <source>
        <dbReference type="EMBL" id="KOO66468.1"/>
    </source>
</evidence>
<dbReference type="NCBIfam" id="TIGR04183">
    <property type="entry name" value="Por_Secre_tail"/>
    <property type="match status" value="1"/>
</dbReference>
<gene>
    <name evidence="1" type="ORF">ACU52_13720</name>
</gene>
<name>A0A8E1UQS3_9BACT</name>
<organism evidence="1 2">
    <name type="scientific">Xylanibacter rarus</name>
    <dbReference type="NCBI Taxonomy" id="1676614"/>
    <lineage>
        <taxon>Bacteria</taxon>
        <taxon>Pseudomonadati</taxon>
        <taxon>Bacteroidota</taxon>
        <taxon>Bacteroidia</taxon>
        <taxon>Bacteroidales</taxon>
        <taxon>Prevotellaceae</taxon>
        <taxon>Xylanibacter</taxon>
    </lineage>
</organism>
<dbReference type="Gene3D" id="2.60.120.200">
    <property type="match status" value="1"/>
</dbReference>
<reference evidence="1 2" key="1">
    <citation type="submission" date="2015-06" db="EMBL/GenBank/DDBJ databases">
        <title>Prevotella sp. 109, sp. nov., a novel member of the family Prevotellaceae isolated from human faeces.</title>
        <authorList>
            <person name="Shkoporov A.N."/>
            <person name="Chaplin A.V."/>
            <person name="Kafarskaia L.I."/>
            <person name="Efimov B.A."/>
        </authorList>
    </citation>
    <scope>NUCLEOTIDE SEQUENCE [LARGE SCALE GENOMIC DNA]</scope>
    <source>
        <strain evidence="1 2">109</strain>
    </source>
</reference>
<dbReference type="NCBIfam" id="NF038128">
    <property type="entry name" value="choice_anch_J"/>
    <property type="match status" value="1"/>
</dbReference>
<evidence type="ECO:0000313" key="2">
    <source>
        <dbReference type="Proteomes" id="UP000036951"/>
    </source>
</evidence>
<comment type="caution">
    <text evidence="1">The sequence shown here is derived from an EMBL/GenBank/DDBJ whole genome shotgun (WGS) entry which is preliminary data.</text>
</comment>